<keyword evidence="2" id="KW-1185">Reference proteome</keyword>
<sequence length="218" mass="22870">MTAASTPSPSPVVWRFRGHILGVGTAEGTRVVVGTWPDSPLGAFSDVMVERSDGHRLLLAPTPQVADFVTATYRFDEVRIAPVTADLTAGALTVTTPSLTLTAHLGRRRPLGWALRLVPASVASHPAFCALSDPIARVVMPGVRTRGTAGQGRREFYGATDVRDVVGIGARWEGQDLGALAPVDPPTRFGFSSTPRRPALTRVVTTIRGAAGGAGLPS</sequence>
<protein>
    <submittedName>
        <fullName evidence="1">Uncharacterized protein</fullName>
    </submittedName>
</protein>
<proteinExistence type="predicted"/>
<dbReference type="RefSeq" id="WP_135029167.1">
    <property type="nucleotide sequence ID" value="NZ_BMLA01000002.1"/>
</dbReference>
<dbReference type="Proteomes" id="UP000560081">
    <property type="component" value="Unassembled WGS sequence"/>
</dbReference>
<gene>
    <name evidence="1" type="ORF">BJ976_001552</name>
</gene>
<comment type="caution">
    <text evidence="1">The sequence shown here is derived from an EMBL/GenBank/DDBJ whole genome shotgun (WGS) entry which is preliminary data.</text>
</comment>
<evidence type="ECO:0000313" key="1">
    <source>
        <dbReference type="EMBL" id="MBB4883201.1"/>
    </source>
</evidence>
<evidence type="ECO:0000313" key="2">
    <source>
        <dbReference type="Proteomes" id="UP000560081"/>
    </source>
</evidence>
<reference evidence="1 2" key="1">
    <citation type="submission" date="2020-08" db="EMBL/GenBank/DDBJ databases">
        <title>Sequencing the genomes of 1000 actinobacteria strains.</title>
        <authorList>
            <person name="Klenk H.-P."/>
        </authorList>
    </citation>
    <scope>NUCLEOTIDE SEQUENCE [LARGE SCALE GENOMIC DNA]</scope>
    <source>
        <strain evidence="1 2">DSM 19079</strain>
    </source>
</reference>
<accession>A0A4Y8X2E4</accession>
<organism evidence="1 2">
    <name type="scientific">Micrococcus flavus</name>
    <dbReference type="NCBI Taxonomy" id="384602"/>
    <lineage>
        <taxon>Bacteria</taxon>
        <taxon>Bacillati</taxon>
        <taxon>Actinomycetota</taxon>
        <taxon>Actinomycetes</taxon>
        <taxon>Micrococcales</taxon>
        <taxon>Micrococcaceae</taxon>
        <taxon>Micrococcus</taxon>
    </lineage>
</organism>
<dbReference type="EMBL" id="JACHMC010000001">
    <property type="protein sequence ID" value="MBB4883201.1"/>
    <property type="molecule type" value="Genomic_DNA"/>
</dbReference>
<dbReference type="AlphaFoldDB" id="A0A4Y8X2E4"/>
<name>A0A4Y8X2E4_9MICC</name>
<dbReference type="OrthoDB" id="3571220at2"/>